<sequence>MSFLTDDTDFSGTSGDFSSGFPSLGLSPSCPSDLSSSHLSSGLSPSHLSSGLTNCIILDSYQALQYHFYFIADIVGDPCQDLQYYVCFGSSCDARNILNFDIGQPTYLNFNVGQPANLSFDIGQPANLNFDLDVGQPADLNFDLDIGQSADLDIGQPTNLNFDLDIGQPADLNFDLNIGQSANLNIGQLNIMFVLTFPNRNFNSNPTMQVAPLVVIRQLSVLVLLSGL</sequence>
<reference evidence="1 2" key="1">
    <citation type="journal article" date="2018" name="New Phytol.">
        <title>Phylogenomics of Endogonaceae and evolution of mycorrhizas within Mucoromycota.</title>
        <authorList>
            <person name="Chang Y."/>
            <person name="Desiro A."/>
            <person name="Na H."/>
            <person name="Sandor L."/>
            <person name="Lipzen A."/>
            <person name="Clum A."/>
            <person name="Barry K."/>
            <person name="Grigoriev I.V."/>
            <person name="Martin F.M."/>
            <person name="Stajich J.E."/>
            <person name="Smith M.E."/>
            <person name="Bonito G."/>
            <person name="Spatafora J.W."/>
        </authorList>
    </citation>
    <scope>NUCLEOTIDE SEQUENCE [LARGE SCALE GENOMIC DNA]</scope>
    <source>
        <strain evidence="1 2">GMNB39</strain>
    </source>
</reference>
<dbReference type="AlphaFoldDB" id="A0A433A1B0"/>
<dbReference type="Proteomes" id="UP000268093">
    <property type="component" value="Unassembled WGS sequence"/>
</dbReference>
<gene>
    <name evidence="1" type="ORF">BC936DRAFT_142043</name>
</gene>
<dbReference type="EMBL" id="RBNI01021348">
    <property type="protein sequence ID" value="RUO96433.1"/>
    <property type="molecule type" value="Genomic_DNA"/>
</dbReference>
<organism evidence="1 2">
    <name type="scientific">Jimgerdemannia flammicorona</name>
    <dbReference type="NCBI Taxonomy" id="994334"/>
    <lineage>
        <taxon>Eukaryota</taxon>
        <taxon>Fungi</taxon>
        <taxon>Fungi incertae sedis</taxon>
        <taxon>Mucoromycota</taxon>
        <taxon>Mucoromycotina</taxon>
        <taxon>Endogonomycetes</taxon>
        <taxon>Endogonales</taxon>
        <taxon>Endogonaceae</taxon>
        <taxon>Jimgerdemannia</taxon>
    </lineage>
</organism>
<name>A0A433A1B0_9FUNG</name>
<proteinExistence type="predicted"/>
<evidence type="ECO:0000313" key="1">
    <source>
        <dbReference type="EMBL" id="RUO96433.1"/>
    </source>
</evidence>
<evidence type="ECO:0000313" key="2">
    <source>
        <dbReference type="Proteomes" id="UP000268093"/>
    </source>
</evidence>
<accession>A0A433A1B0</accession>
<keyword evidence="2" id="KW-1185">Reference proteome</keyword>
<protein>
    <submittedName>
        <fullName evidence="1">Uncharacterized protein</fullName>
    </submittedName>
</protein>
<comment type="caution">
    <text evidence="1">The sequence shown here is derived from an EMBL/GenBank/DDBJ whole genome shotgun (WGS) entry which is preliminary data.</text>
</comment>